<reference evidence="2" key="1">
    <citation type="submission" date="2024-06" db="EMBL/GenBank/DDBJ databases">
        <authorList>
            <consortium name="consrtm"/>
            <person name="Uemura M."/>
            <person name="Terahara T."/>
        </authorList>
    </citation>
    <scope>NUCLEOTIDE SEQUENCE</scope>
    <source>
        <strain evidence="2">KM77-8</strain>
    </source>
</reference>
<feature type="compositionally biased region" description="Basic residues" evidence="1">
    <location>
        <begin position="227"/>
        <end position="237"/>
    </location>
</feature>
<dbReference type="EMBL" id="AP035768">
    <property type="protein sequence ID" value="BFO18134.1"/>
    <property type="molecule type" value="Genomic_DNA"/>
</dbReference>
<dbReference type="AlphaFoldDB" id="A0AAT9HKT6"/>
<evidence type="ECO:0000313" key="2">
    <source>
        <dbReference type="EMBL" id="BFO18134.1"/>
    </source>
</evidence>
<proteinExistence type="predicted"/>
<sequence length="237" mass="24922">MCGACGTGRSAPRWEDTLAPPTRSVLAARAASTDRLLDGGSGLRVRSWLSAGYLLSDRVGRTTHAADLDTLWRTAWQRGARPKDWQPLEGADTTESVEAPGGWDLATTAVWFAAVARSQPDTSLEITLPDPDRARTLLVTIDSGTVRATVVTDSGDGPPPEAPAVVSGAGASIAARHLQKFGGRRSLDGHEHAGWTPRPPHALGGPRTATGETARPSCPPPATTRSLRGRRPTARCG</sequence>
<reference evidence="2" key="2">
    <citation type="submission" date="2024-07" db="EMBL/GenBank/DDBJ databases">
        <title>Streptomyces haneummycinica sp. nov., a new antibiotic-producing actinobacterium isolated from marine sediment.</title>
        <authorList>
            <person name="Uemura M."/>
            <person name="Hamada M."/>
            <person name="Hirano S."/>
            <person name="Kobayashi K."/>
            <person name="Ohshiro T."/>
            <person name="Kobayashi T."/>
            <person name="Terahara T."/>
        </authorList>
    </citation>
    <scope>NUCLEOTIDE SEQUENCE</scope>
    <source>
        <strain evidence="2">KM77-8</strain>
    </source>
</reference>
<protein>
    <submittedName>
        <fullName evidence="2">Uncharacterized protein</fullName>
    </submittedName>
</protein>
<gene>
    <name evidence="2" type="ORF">SHKM778_45220</name>
</gene>
<evidence type="ECO:0000256" key="1">
    <source>
        <dbReference type="SAM" id="MobiDB-lite"/>
    </source>
</evidence>
<feature type="region of interest" description="Disordered" evidence="1">
    <location>
        <begin position="185"/>
        <end position="237"/>
    </location>
</feature>
<name>A0AAT9HKT6_9ACTN</name>
<accession>A0AAT9HKT6</accession>
<organism evidence="2">
    <name type="scientific">Streptomyces haneummycinicus</name>
    <dbReference type="NCBI Taxonomy" id="3074435"/>
    <lineage>
        <taxon>Bacteria</taxon>
        <taxon>Bacillati</taxon>
        <taxon>Actinomycetota</taxon>
        <taxon>Actinomycetes</taxon>
        <taxon>Kitasatosporales</taxon>
        <taxon>Streptomycetaceae</taxon>
        <taxon>Streptomyces</taxon>
    </lineage>
</organism>